<feature type="domain" description="Type II methyltransferase M.TaqI-like" evidence="9">
    <location>
        <begin position="69"/>
        <end position="191"/>
    </location>
</feature>
<dbReference type="InterPro" id="IPR003356">
    <property type="entry name" value="DNA_methylase_A-5"/>
</dbReference>
<feature type="domain" description="TaqI-like C-terminal specificity" evidence="10">
    <location>
        <begin position="375"/>
        <end position="493"/>
    </location>
</feature>
<gene>
    <name evidence="11" type="ORF">TIRI35C_1371</name>
</gene>
<feature type="domain" description="DNA methylase adenine-specific" evidence="8">
    <location>
        <begin position="12"/>
        <end position="52"/>
    </location>
</feature>
<keyword evidence="6" id="KW-0238">DNA-binding</keyword>
<protein>
    <recommendedName>
        <fullName evidence="1">site-specific DNA-methyltransferase (adenine-specific)</fullName>
        <ecNumber evidence="1">2.1.1.72</ecNumber>
    </recommendedName>
</protein>
<dbReference type="InterPro" id="IPR025931">
    <property type="entry name" value="TaqI_C"/>
</dbReference>
<dbReference type="GeneID" id="58919111"/>
<dbReference type="Proteomes" id="UP000516304">
    <property type="component" value="Chromosome TIRI35C"/>
</dbReference>
<evidence type="ECO:0000256" key="5">
    <source>
        <dbReference type="ARBA" id="ARBA00022747"/>
    </source>
</evidence>
<dbReference type="PANTHER" id="PTHR33841">
    <property type="entry name" value="DNA METHYLTRANSFERASE YEEA-RELATED"/>
    <property type="match status" value="1"/>
</dbReference>
<dbReference type="Gene3D" id="3.40.50.150">
    <property type="entry name" value="Vaccinia Virus protein VP39"/>
    <property type="match status" value="1"/>
</dbReference>
<dbReference type="SUPFAM" id="SSF53335">
    <property type="entry name" value="S-adenosyl-L-methionine-dependent methyltransferases"/>
    <property type="match status" value="1"/>
</dbReference>
<dbReference type="GO" id="GO:0008170">
    <property type="term" value="F:N-methyltransferase activity"/>
    <property type="evidence" value="ECO:0007669"/>
    <property type="project" value="InterPro"/>
</dbReference>
<dbReference type="GO" id="GO:0032259">
    <property type="term" value="P:methylation"/>
    <property type="evidence" value="ECO:0007669"/>
    <property type="project" value="UniProtKB-KW"/>
</dbReference>
<sequence>MIKSKDKNITIKRTKLYGQYFTPKNVADFMVSLISHPKDAKVLEPSAGEGIFIKSLWEAGFRDIVAYEIDKTLPNKSPVLMKYRNFLEVPAREKFDVVIGNPPYVRWKNIPEEWRNMFKTSPYWDKIINGLGDLTYAFIYHSVNMLKPGGELIFITPVFWTETVHGKRLREYLMKHGDLELLINFNEMRIFPKVSSTIIIFKYVKERRNRPVKIVNLHTKEKLAPKHLKKVRELLGRLEGCNGGYIREGIYEAYIHDQFEDGEPWKPLPPNNSNPLIRLETERPEILTPLGEMADIGNGMVSGLDKAFVLNPDELRTLTPEEKKRIILVYKAKTLNRVIPEKPPVPYIYANDIEEESVFKRLCPNFYAHLLPYKDKLLARYNYGRDIPWWHWVFPRNKHLFENHNEKILIPSKERYDSRGYFRFTYIHDTEDERYYATQDVTVIVLKDGVKESTKYVVGLLNSSVYQDYILHKGFSRGGVYDFSERPLAIIPIIRIDFSNEEEVRIHDEIVATVEKIIKTKKPSEYISRIDECVTELIRTKEKM</sequence>
<dbReference type="InterPro" id="IPR050953">
    <property type="entry name" value="N4_N6_ade-DNA_methylase"/>
</dbReference>
<dbReference type="PROSITE" id="PS00092">
    <property type="entry name" value="N6_MTASE"/>
    <property type="match status" value="1"/>
</dbReference>
<evidence type="ECO:0000259" key="10">
    <source>
        <dbReference type="Pfam" id="PF12950"/>
    </source>
</evidence>
<dbReference type="Pfam" id="PF02384">
    <property type="entry name" value="N6_Mtase"/>
    <property type="match status" value="1"/>
</dbReference>
<evidence type="ECO:0000259" key="9">
    <source>
        <dbReference type="Pfam" id="PF07669"/>
    </source>
</evidence>
<accession>A0A7G2D7U5</accession>
<dbReference type="Pfam" id="PF12950">
    <property type="entry name" value="TaqI_C"/>
    <property type="match status" value="1"/>
</dbReference>
<evidence type="ECO:0000256" key="1">
    <source>
        <dbReference type="ARBA" id="ARBA00011900"/>
    </source>
</evidence>
<evidence type="ECO:0000256" key="4">
    <source>
        <dbReference type="ARBA" id="ARBA00022691"/>
    </source>
</evidence>
<keyword evidence="12" id="KW-1185">Reference proteome</keyword>
<evidence type="ECO:0000313" key="11">
    <source>
        <dbReference type="EMBL" id="CAD5244525.1"/>
    </source>
</evidence>
<dbReference type="GO" id="GO:0009007">
    <property type="term" value="F:site-specific DNA-methyltransferase (adenine-specific) activity"/>
    <property type="evidence" value="ECO:0007669"/>
    <property type="project" value="UniProtKB-EC"/>
</dbReference>
<name>A0A7G2D7U5_9EURY</name>
<keyword evidence="3" id="KW-0808">Transferase</keyword>
<dbReference type="AlphaFoldDB" id="A0A7G2D7U5"/>
<dbReference type="EC" id="2.1.1.72" evidence="1"/>
<dbReference type="Pfam" id="PF07669">
    <property type="entry name" value="Eco57I"/>
    <property type="match status" value="1"/>
</dbReference>
<organism evidence="11 12">
    <name type="scientific">Thermococcus camini</name>
    <dbReference type="NCBI Taxonomy" id="2016373"/>
    <lineage>
        <taxon>Archaea</taxon>
        <taxon>Methanobacteriati</taxon>
        <taxon>Methanobacteriota</taxon>
        <taxon>Thermococci</taxon>
        <taxon>Thermococcales</taxon>
        <taxon>Thermococcaceae</taxon>
        <taxon>Thermococcus</taxon>
    </lineage>
</organism>
<dbReference type="PRINTS" id="PR00507">
    <property type="entry name" value="N12N6MTFRASE"/>
</dbReference>
<evidence type="ECO:0000256" key="2">
    <source>
        <dbReference type="ARBA" id="ARBA00022603"/>
    </source>
</evidence>
<evidence type="ECO:0000313" key="12">
    <source>
        <dbReference type="Proteomes" id="UP000516304"/>
    </source>
</evidence>
<dbReference type="InterPro" id="IPR002052">
    <property type="entry name" value="DNA_methylase_N6_adenine_CS"/>
</dbReference>
<dbReference type="InterPro" id="IPR029063">
    <property type="entry name" value="SAM-dependent_MTases_sf"/>
</dbReference>
<evidence type="ECO:0000259" key="8">
    <source>
        <dbReference type="Pfam" id="PF02384"/>
    </source>
</evidence>
<reference evidence="11 12" key="1">
    <citation type="submission" date="2020-09" db="EMBL/GenBank/DDBJ databases">
        <authorList>
            <person name="Courtine D."/>
        </authorList>
    </citation>
    <scope>NUCLEOTIDE SEQUENCE [LARGE SCALE GENOMIC DNA]</scope>
    <source>
        <strain evidence="11 12">IRI35c</strain>
    </source>
</reference>
<keyword evidence="2" id="KW-0489">Methyltransferase</keyword>
<keyword evidence="4" id="KW-0949">S-adenosyl-L-methionine</keyword>
<dbReference type="EMBL" id="LR881183">
    <property type="protein sequence ID" value="CAD5244525.1"/>
    <property type="molecule type" value="Genomic_DNA"/>
</dbReference>
<evidence type="ECO:0000256" key="6">
    <source>
        <dbReference type="ARBA" id="ARBA00023125"/>
    </source>
</evidence>
<dbReference type="REBASE" id="443419">
    <property type="entry name" value="M.Tsp35cORF1371P"/>
</dbReference>
<proteinExistence type="predicted"/>
<dbReference type="KEGG" id="tcq:TIRI35C_1371"/>
<keyword evidence="5" id="KW-0680">Restriction system</keyword>
<evidence type="ECO:0000256" key="7">
    <source>
        <dbReference type="ARBA" id="ARBA00047942"/>
    </source>
</evidence>
<dbReference type="GO" id="GO:0009307">
    <property type="term" value="P:DNA restriction-modification system"/>
    <property type="evidence" value="ECO:0007669"/>
    <property type="project" value="UniProtKB-KW"/>
</dbReference>
<dbReference type="PANTHER" id="PTHR33841:SF6">
    <property type="entry name" value="TYPE II METHYLTRANSFERASE M.HINDII"/>
    <property type="match status" value="1"/>
</dbReference>
<comment type="catalytic activity">
    <reaction evidence="7">
        <text>a 2'-deoxyadenosine in DNA + S-adenosyl-L-methionine = an N(6)-methyl-2'-deoxyadenosine in DNA + S-adenosyl-L-homocysteine + H(+)</text>
        <dbReference type="Rhea" id="RHEA:15197"/>
        <dbReference type="Rhea" id="RHEA-COMP:12418"/>
        <dbReference type="Rhea" id="RHEA-COMP:12419"/>
        <dbReference type="ChEBI" id="CHEBI:15378"/>
        <dbReference type="ChEBI" id="CHEBI:57856"/>
        <dbReference type="ChEBI" id="CHEBI:59789"/>
        <dbReference type="ChEBI" id="CHEBI:90615"/>
        <dbReference type="ChEBI" id="CHEBI:90616"/>
        <dbReference type="EC" id="2.1.1.72"/>
    </reaction>
</comment>
<evidence type="ECO:0000256" key="3">
    <source>
        <dbReference type="ARBA" id="ARBA00022679"/>
    </source>
</evidence>
<dbReference type="InterPro" id="IPR011639">
    <property type="entry name" value="MethylTrfase_TaqI-like_dom"/>
</dbReference>
<dbReference type="RefSeq" id="WP_188202264.1">
    <property type="nucleotide sequence ID" value="NZ_LR881183.1"/>
</dbReference>
<dbReference type="GO" id="GO:0003677">
    <property type="term" value="F:DNA binding"/>
    <property type="evidence" value="ECO:0007669"/>
    <property type="project" value="UniProtKB-KW"/>
</dbReference>